<dbReference type="Pfam" id="PF02140">
    <property type="entry name" value="SUEL_Lectin"/>
    <property type="match status" value="1"/>
</dbReference>
<feature type="non-terminal residue" evidence="2">
    <location>
        <position position="80"/>
    </location>
</feature>
<reference evidence="2 4" key="2">
    <citation type="journal article" date="2013" name="Nature">
        <title>Insights into bilaterian evolution from three spiralian genomes.</title>
        <authorList>
            <person name="Simakov O."/>
            <person name="Marletaz F."/>
            <person name="Cho S.J."/>
            <person name="Edsinger-Gonzales E."/>
            <person name="Havlak P."/>
            <person name="Hellsten U."/>
            <person name="Kuo D.H."/>
            <person name="Larsson T."/>
            <person name="Lv J."/>
            <person name="Arendt D."/>
            <person name="Savage R."/>
            <person name="Osoegawa K."/>
            <person name="de Jong P."/>
            <person name="Grimwood J."/>
            <person name="Chapman J.A."/>
            <person name="Shapiro H."/>
            <person name="Aerts A."/>
            <person name="Otillar R.P."/>
            <person name="Terry A.Y."/>
            <person name="Boore J.L."/>
            <person name="Grigoriev I.V."/>
            <person name="Lindberg D.R."/>
            <person name="Seaver E.C."/>
            <person name="Weisblat D.A."/>
            <person name="Putnam N.H."/>
            <person name="Rokhsar D.S."/>
        </authorList>
    </citation>
    <scope>NUCLEOTIDE SEQUENCE</scope>
    <source>
        <strain evidence="2 4">I ESC-2004</strain>
    </source>
</reference>
<gene>
    <name evidence="2" type="ORF">CAPTEDRAFT_79798</name>
</gene>
<evidence type="ECO:0000313" key="4">
    <source>
        <dbReference type="Proteomes" id="UP000014760"/>
    </source>
</evidence>
<keyword evidence="4" id="KW-1185">Reference proteome</keyword>
<evidence type="ECO:0000259" key="1">
    <source>
        <dbReference type="Pfam" id="PF02140"/>
    </source>
</evidence>
<dbReference type="OMA" id="YLEVIMF"/>
<dbReference type="EMBL" id="KB297391">
    <property type="protein sequence ID" value="ELU10559.1"/>
    <property type="molecule type" value="Genomic_DNA"/>
</dbReference>
<dbReference type="EnsemblMetazoa" id="CapteT79798">
    <property type="protein sequence ID" value="CapteP79798"/>
    <property type="gene ID" value="CapteG79798"/>
</dbReference>
<dbReference type="HOGENOM" id="CLU_143201_1_0_1"/>
<reference evidence="3" key="3">
    <citation type="submission" date="2015-06" db="UniProtKB">
        <authorList>
            <consortium name="EnsemblMetazoa"/>
        </authorList>
    </citation>
    <scope>IDENTIFICATION</scope>
</reference>
<dbReference type="AlphaFoldDB" id="R7UW55"/>
<evidence type="ECO:0000313" key="3">
    <source>
        <dbReference type="EnsemblMetazoa" id="CapteP79798"/>
    </source>
</evidence>
<sequence length="80" mass="8779">VCEDAVLRISCPENLKFQILSSKYGRKNREICATVGDASAYDIDCACDGGLGSCDLYAFNLLFADPCTGTPKYLEVEWKC</sequence>
<name>R7UW55_CAPTE</name>
<dbReference type="PANTHER" id="PTHR46780">
    <property type="entry name" value="PROTEIN EVA-1"/>
    <property type="match status" value="1"/>
</dbReference>
<organism evidence="2">
    <name type="scientific">Capitella teleta</name>
    <name type="common">Polychaete worm</name>
    <dbReference type="NCBI Taxonomy" id="283909"/>
    <lineage>
        <taxon>Eukaryota</taxon>
        <taxon>Metazoa</taxon>
        <taxon>Spiralia</taxon>
        <taxon>Lophotrochozoa</taxon>
        <taxon>Annelida</taxon>
        <taxon>Polychaeta</taxon>
        <taxon>Sedentaria</taxon>
        <taxon>Scolecida</taxon>
        <taxon>Capitellidae</taxon>
        <taxon>Capitella</taxon>
    </lineage>
</organism>
<proteinExistence type="predicted"/>
<feature type="domain" description="SUEL-type lectin" evidence="1">
    <location>
        <begin position="9"/>
        <end position="80"/>
    </location>
</feature>
<dbReference type="Gene3D" id="2.60.120.740">
    <property type="match status" value="1"/>
</dbReference>
<dbReference type="Proteomes" id="UP000014760">
    <property type="component" value="Unassembled WGS sequence"/>
</dbReference>
<dbReference type="InterPro" id="IPR043159">
    <property type="entry name" value="Lectin_gal-bd_sf"/>
</dbReference>
<dbReference type="OrthoDB" id="6120134at2759"/>
<protein>
    <recommendedName>
        <fullName evidence="1">SUEL-type lectin domain-containing protein</fullName>
    </recommendedName>
</protein>
<accession>R7UW55</accession>
<dbReference type="GO" id="GO:0030246">
    <property type="term" value="F:carbohydrate binding"/>
    <property type="evidence" value="ECO:0007669"/>
    <property type="project" value="InterPro"/>
</dbReference>
<dbReference type="EMBL" id="AMQN01006010">
    <property type="status" value="NOT_ANNOTATED_CDS"/>
    <property type="molecule type" value="Genomic_DNA"/>
</dbReference>
<feature type="non-terminal residue" evidence="2">
    <location>
        <position position="1"/>
    </location>
</feature>
<evidence type="ECO:0000313" key="2">
    <source>
        <dbReference type="EMBL" id="ELU10559.1"/>
    </source>
</evidence>
<reference evidence="4" key="1">
    <citation type="submission" date="2012-12" db="EMBL/GenBank/DDBJ databases">
        <authorList>
            <person name="Hellsten U."/>
            <person name="Grimwood J."/>
            <person name="Chapman J.A."/>
            <person name="Shapiro H."/>
            <person name="Aerts A."/>
            <person name="Otillar R.P."/>
            <person name="Terry A.Y."/>
            <person name="Boore J.L."/>
            <person name="Simakov O."/>
            <person name="Marletaz F."/>
            <person name="Cho S.-J."/>
            <person name="Edsinger-Gonzales E."/>
            <person name="Havlak P."/>
            <person name="Kuo D.-H."/>
            <person name="Larsson T."/>
            <person name="Lv J."/>
            <person name="Arendt D."/>
            <person name="Savage R."/>
            <person name="Osoegawa K."/>
            <person name="de Jong P."/>
            <person name="Lindberg D.R."/>
            <person name="Seaver E.C."/>
            <person name="Weisblat D.A."/>
            <person name="Putnam N.H."/>
            <person name="Grigoriev I.V."/>
            <person name="Rokhsar D.S."/>
        </authorList>
    </citation>
    <scope>NUCLEOTIDE SEQUENCE</scope>
    <source>
        <strain evidence="4">I ESC-2004</strain>
    </source>
</reference>
<dbReference type="InterPro" id="IPR000922">
    <property type="entry name" value="Lectin_gal-bd_dom"/>
</dbReference>